<feature type="domain" description="Cyclin-like" evidence="10">
    <location>
        <begin position="157"/>
        <end position="236"/>
    </location>
</feature>
<gene>
    <name evidence="11" type="ORF">SPHA_27648</name>
</gene>
<dbReference type="CDD" id="cd20514">
    <property type="entry name" value="CYCLIN_CCNC_rpt2"/>
    <property type="match status" value="1"/>
</dbReference>
<dbReference type="OrthoDB" id="10266018at2759"/>
<sequence>MAGNFWQSSHYQQWLLDRQDILRERQADLKVLTEDEYQKIMVFYSNFIQALGEQLKVRQQVIATATVYFKRFYARNSLKCIDPWLMAPTAIFLASKVEEFGVISNNKLMTTCQSVVKTKFSHAYTQEYPYRINNVLECEFYLLEMMDCCLVLYHPYRPLIQYCADLGQDENLLPVAWRIVNDSLRTDVCLMYPPYLIALACLHIACVIQDKDGRQWFAELSVDMDKVLEITKQILALCLNLKQTQPGSSILLGKCPLKQFRGLELRYEENCQVFAKANTTRTKQSREQPVIPAVPTSPTAESGISTVTTATSVIGAHLKQGFFSS</sequence>
<dbReference type="InterPro" id="IPR013763">
    <property type="entry name" value="Cyclin-like_dom"/>
</dbReference>
<accession>A0A812C0W5</accession>
<dbReference type="Proteomes" id="UP000597762">
    <property type="component" value="Unassembled WGS sequence"/>
</dbReference>
<dbReference type="InterPro" id="IPR006671">
    <property type="entry name" value="Cyclin_N"/>
</dbReference>
<dbReference type="AlphaFoldDB" id="A0A812C0W5"/>
<dbReference type="CDD" id="cd20513">
    <property type="entry name" value="CYCLIN_CCNC_rpt1"/>
    <property type="match status" value="1"/>
</dbReference>
<evidence type="ECO:0000256" key="7">
    <source>
        <dbReference type="ARBA" id="ARBA00023163"/>
    </source>
</evidence>
<keyword evidence="8" id="KW-0539">Nucleus</keyword>
<comment type="similarity">
    <text evidence="2">Belongs to the cyclin family. Cyclin C subfamily.</text>
</comment>
<evidence type="ECO:0000256" key="8">
    <source>
        <dbReference type="ARBA" id="ARBA00023242"/>
    </source>
</evidence>
<keyword evidence="5" id="KW-0805">Transcription regulation</keyword>
<dbReference type="FunFam" id="1.10.472.10:FF:000015">
    <property type="entry name" value="Putative cyclin-c"/>
    <property type="match status" value="1"/>
</dbReference>
<dbReference type="Gene3D" id="1.10.472.10">
    <property type="entry name" value="Cyclin-like"/>
    <property type="match status" value="2"/>
</dbReference>
<evidence type="ECO:0000256" key="5">
    <source>
        <dbReference type="ARBA" id="ARBA00023015"/>
    </source>
</evidence>
<dbReference type="PANTHER" id="PTHR10026">
    <property type="entry name" value="CYCLIN"/>
    <property type="match status" value="1"/>
</dbReference>
<dbReference type="InterPro" id="IPR043198">
    <property type="entry name" value="Cyclin/Ssn8"/>
</dbReference>
<dbReference type="SUPFAM" id="SSF47954">
    <property type="entry name" value="Cyclin-like"/>
    <property type="match status" value="2"/>
</dbReference>
<keyword evidence="12" id="KW-1185">Reference proteome</keyword>
<dbReference type="EMBL" id="CAHIKZ030001079">
    <property type="protein sequence ID" value="CAE1251625.1"/>
    <property type="molecule type" value="Genomic_DNA"/>
</dbReference>
<keyword evidence="7" id="KW-0804">Transcription</keyword>
<evidence type="ECO:0000256" key="6">
    <source>
        <dbReference type="ARBA" id="ARBA00023127"/>
    </source>
</evidence>
<feature type="domain" description="Cyclin-like" evidence="10">
    <location>
        <begin position="46"/>
        <end position="144"/>
    </location>
</feature>
<organism evidence="11 12">
    <name type="scientific">Acanthosepion pharaonis</name>
    <name type="common">Pharaoh cuttlefish</name>
    <name type="synonym">Sepia pharaonis</name>
    <dbReference type="NCBI Taxonomy" id="158019"/>
    <lineage>
        <taxon>Eukaryota</taxon>
        <taxon>Metazoa</taxon>
        <taxon>Spiralia</taxon>
        <taxon>Lophotrochozoa</taxon>
        <taxon>Mollusca</taxon>
        <taxon>Cephalopoda</taxon>
        <taxon>Coleoidea</taxon>
        <taxon>Decapodiformes</taxon>
        <taxon>Sepiida</taxon>
        <taxon>Sepiina</taxon>
        <taxon>Sepiidae</taxon>
        <taxon>Acanthosepion</taxon>
    </lineage>
</organism>
<keyword evidence="6 9" id="KW-0195">Cyclin</keyword>
<evidence type="ECO:0000256" key="3">
    <source>
        <dbReference type="ARBA" id="ARBA00019492"/>
    </source>
</evidence>
<evidence type="ECO:0000259" key="10">
    <source>
        <dbReference type="SMART" id="SM00385"/>
    </source>
</evidence>
<evidence type="ECO:0000256" key="2">
    <source>
        <dbReference type="ARBA" id="ARBA00008638"/>
    </source>
</evidence>
<protein>
    <recommendedName>
        <fullName evidence="3">Cyclin-C</fullName>
    </recommendedName>
</protein>
<evidence type="ECO:0000256" key="9">
    <source>
        <dbReference type="RuleBase" id="RU000383"/>
    </source>
</evidence>
<evidence type="ECO:0000313" key="12">
    <source>
        <dbReference type="Proteomes" id="UP000597762"/>
    </source>
</evidence>
<evidence type="ECO:0000256" key="1">
    <source>
        <dbReference type="ARBA" id="ARBA00004123"/>
    </source>
</evidence>
<dbReference type="GO" id="GO:0032991">
    <property type="term" value="C:protein-containing complex"/>
    <property type="evidence" value="ECO:0007669"/>
    <property type="project" value="UniProtKB-ARBA"/>
</dbReference>
<dbReference type="GO" id="GO:0006357">
    <property type="term" value="P:regulation of transcription by RNA polymerase II"/>
    <property type="evidence" value="ECO:0007669"/>
    <property type="project" value="InterPro"/>
</dbReference>
<dbReference type="Pfam" id="PF00134">
    <property type="entry name" value="Cyclin_N"/>
    <property type="match status" value="1"/>
</dbReference>
<comment type="caution">
    <text evidence="11">The sequence shown here is derived from an EMBL/GenBank/DDBJ whole genome shotgun (WGS) entry which is preliminary data.</text>
</comment>
<evidence type="ECO:0000256" key="4">
    <source>
        <dbReference type="ARBA" id="ARBA00022491"/>
    </source>
</evidence>
<dbReference type="SMART" id="SM00385">
    <property type="entry name" value="CYCLIN"/>
    <property type="match status" value="2"/>
</dbReference>
<name>A0A812C0W5_ACAPH</name>
<evidence type="ECO:0000313" key="11">
    <source>
        <dbReference type="EMBL" id="CAE1251625.1"/>
    </source>
</evidence>
<dbReference type="InterPro" id="IPR036915">
    <property type="entry name" value="Cyclin-like_sf"/>
</dbReference>
<comment type="subcellular location">
    <subcellularLocation>
        <location evidence="1">Nucleus</location>
    </subcellularLocation>
</comment>
<dbReference type="InterPro" id="IPR031658">
    <property type="entry name" value="Cyclin_C_2"/>
</dbReference>
<reference evidence="11" key="1">
    <citation type="submission" date="2021-01" db="EMBL/GenBank/DDBJ databases">
        <authorList>
            <person name="Li R."/>
            <person name="Bekaert M."/>
        </authorList>
    </citation>
    <scope>NUCLEOTIDE SEQUENCE</scope>
    <source>
        <strain evidence="11">Farmed</strain>
    </source>
</reference>
<dbReference type="GO" id="GO:0005634">
    <property type="term" value="C:nucleus"/>
    <property type="evidence" value="ECO:0007669"/>
    <property type="project" value="UniProtKB-SubCell"/>
</dbReference>
<proteinExistence type="inferred from homology"/>
<dbReference type="GO" id="GO:0016538">
    <property type="term" value="F:cyclin-dependent protein serine/threonine kinase regulator activity"/>
    <property type="evidence" value="ECO:0007669"/>
    <property type="project" value="InterPro"/>
</dbReference>
<dbReference type="Pfam" id="PF16899">
    <property type="entry name" value="Cyclin_C_2"/>
    <property type="match status" value="1"/>
</dbReference>
<keyword evidence="4" id="KW-0678">Repressor</keyword>